<evidence type="ECO:0000313" key="3">
    <source>
        <dbReference type="EMBL" id="GEO82768.1"/>
    </source>
</evidence>
<dbReference type="InterPro" id="IPR006016">
    <property type="entry name" value="UspA"/>
</dbReference>
<dbReference type="EMBL" id="BJZO01000108">
    <property type="protein sequence ID" value="GEO82768.1"/>
    <property type="molecule type" value="Genomic_DNA"/>
</dbReference>
<dbReference type="OrthoDB" id="9792500at2"/>
<dbReference type="AlphaFoldDB" id="A0A512HBF0"/>
<dbReference type="CDD" id="cd00293">
    <property type="entry name" value="USP-like"/>
    <property type="match status" value="1"/>
</dbReference>
<dbReference type="Proteomes" id="UP000321567">
    <property type="component" value="Unassembled WGS sequence"/>
</dbReference>
<evidence type="ECO:0000256" key="1">
    <source>
        <dbReference type="ARBA" id="ARBA00008791"/>
    </source>
</evidence>
<comment type="similarity">
    <text evidence="1">Belongs to the universal stress protein A family.</text>
</comment>
<proteinExistence type="inferred from homology"/>
<evidence type="ECO:0000259" key="2">
    <source>
        <dbReference type="Pfam" id="PF00582"/>
    </source>
</evidence>
<dbReference type="PANTHER" id="PTHR46268">
    <property type="entry name" value="STRESS RESPONSE PROTEIN NHAX"/>
    <property type="match status" value="1"/>
</dbReference>
<protein>
    <submittedName>
        <fullName evidence="3">Universal stress protein UspA</fullName>
    </submittedName>
</protein>
<dbReference type="Gene3D" id="3.40.50.620">
    <property type="entry name" value="HUPs"/>
    <property type="match status" value="1"/>
</dbReference>
<keyword evidence="4" id="KW-1185">Reference proteome</keyword>
<gene>
    <name evidence="3" type="ORF">ROR02_28990</name>
</gene>
<organism evidence="3 4">
    <name type="scientific">Pararhodospirillum oryzae</name>
    <dbReference type="NCBI Taxonomy" id="478448"/>
    <lineage>
        <taxon>Bacteria</taxon>
        <taxon>Pseudomonadati</taxon>
        <taxon>Pseudomonadota</taxon>
        <taxon>Alphaproteobacteria</taxon>
        <taxon>Rhodospirillales</taxon>
        <taxon>Rhodospirillaceae</taxon>
        <taxon>Pararhodospirillum</taxon>
    </lineage>
</organism>
<accession>A0A512HBF0</accession>
<dbReference type="Pfam" id="PF00582">
    <property type="entry name" value="Usp"/>
    <property type="match status" value="1"/>
</dbReference>
<dbReference type="InterPro" id="IPR014729">
    <property type="entry name" value="Rossmann-like_a/b/a_fold"/>
</dbReference>
<name>A0A512HBF0_9PROT</name>
<feature type="domain" description="UspA" evidence="2">
    <location>
        <begin position="1"/>
        <end position="141"/>
    </location>
</feature>
<reference evidence="3 4" key="1">
    <citation type="submission" date="2019-07" db="EMBL/GenBank/DDBJ databases">
        <title>Whole genome shotgun sequence of Rhodospirillum oryzae NBRC 107573.</title>
        <authorList>
            <person name="Hosoyama A."/>
            <person name="Uohara A."/>
            <person name="Ohji S."/>
            <person name="Ichikawa N."/>
        </authorList>
    </citation>
    <scope>NUCLEOTIDE SEQUENCE [LARGE SCALE GENOMIC DNA]</scope>
    <source>
        <strain evidence="3 4">NBRC 107573</strain>
    </source>
</reference>
<evidence type="ECO:0000313" key="4">
    <source>
        <dbReference type="Proteomes" id="UP000321567"/>
    </source>
</evidence>
<comment type="caution">
    <text evidence="3">The sequence shown here is derived from an EMBL/GenBank/DDBJ whole genome shotgun (WGS) entry which is preliminary data.</text>
</comment>
<dbReference type="RefSeq" id="WP_147164794.1">
    <property type="nucleotide sequence ID" value="NZ_BJZO01000108.1"/>
</dbReference>
<dbReference type="SUPFAM" id="SSF52402">
    <property type="entry name" value="Adenine nucleotide alpha hydrolases-like"/>
    <property type="match status" value="1"/>
</dbReference>
<sequence length="142" mass="15312">MYAHILVPLDPRVPYDWETTLPRAVALARLDKARLHLLTVVPAFGSSVVGEFFPGGRERDVATQVLESLKARTDSAVPEDVSVQNMVAEGAPEEAVLRMAEQVKADLLVVGLPTGGRAGCLSAPHITTLVRRAPCSVFVVRE</sequence>
<dbReference type="PANTHER" id="PTHR46268:SF6">
    <property type="entry name" value="UNIVERSAL STRESS PROTEIN UP12"/>
    <property type="match status" value="1"/>
</dbReference>